<dbReference type="FunFam" id="3.30.70.660:FF:000063">
    <property type="entry name" value="tRNA pseudouridine synthase"/>
    <property type="match status" value="1"/>
</dbReference>
<feature type="region of interest" description="Disordered" evidence="7">
    <location>
        <begin position="1"/>
        <end position="53"/>
    </location>
</feature>
<keyword evidence="3" id="KW-0413">Isomerase</keyword>
<evidence type="ECO:0000256" key="7">
    <source>
        <dbReference type="SAM" id="MobiDB-lite"/>
    </source>
</evidence>
<dbReference type="InterPro" id="IPR001406">
    <property type="entry name" value="PsdUridine_synth_TruA"/>
</dbReference>
<sequence length="554" mass="62641">MENQAPEIEKSSQDDVPDREPDQKKLKISTTDDKTVSSTAVAGLSGGSERRPPKYRRRKVAIVFAFCGVGYQGMQKNPGAKTIEGELEEALFHAGAVPEADRNKPRQYEWARSARTDKGVSAVGQVVSGRFYVDPPGFVDRLNSNLPDQIRVFGYKRVAPSFSSKKFCDRRRYVYLIPVFALDPCSHSEAEMVRLDSGFEYVKCVECSEKGYKIPHGVLGKDTSDDTKSLDVQLDISSSNCDAIKCENLSSDEADASARVKTEEKPDSSSITEDMQLEGSLKELDTLVKEEMNNGEGIDMSKSESKFCYGEKEKERFNRILSYYVGSHNFHNFTTRTKAADPAANRYILSFTANTVINLDGKDFVKCEVVGQSFMLHQIRKMIGLAVAVMRNYAPESLIESAFKKDVRINVPMAPEVGLYLDECFFTSYNKRFKDTHEEVSMEEYKEVSEEFKWKHVYSHIGSAEEKEGAVAIWLHSLNQRNYPDLRNDCKPDEVIFYKKIDETSEEKIQEENITVKESTNGTAELFVVDKVNDPTSEEKSMEERVTVEERITA</sequence>
<dbReference type="EMBL" id="CM002869">
    <property type="protein sequence ID" value="KFK44153.1"/>
    <property type="molecule type" value="Genomic_DNA"/>
</dbReference>
<evidence type="ECO:0000256" key="6">
    <source>
        <dbReference type="PIRSR" id="PIRSR641708-2"/>
    </source>
</evidence>
<dbReference type="InterPro" id="IPR020097">
    <property type="entry name" value="PsdUridine_synth_TruA_a/b_dom"/>
</dbReference>
<dbReference type="eggNOG" id="KOG2553">
    <property type="taxonomic scope" value="Eukaryota"/>
</dbReference>
<keyword evidence="2" id="KW-0819">tRNA processing</keyword>
<dbReference type="Gene3D" id="3.30.70.660">
    <property type="entry name" value="Pseudouridine synthase I, catalytic domain, C-terminal subdomain"/>
    <property type="match status" value="1"/>
</dbReference>
<evidence type="ECO:0000256" key="5">
    <source>
        <dbReference type="PIRSR" id="PIRSR641708-1"/>
    </source>
</evidence>
<dbReference type="OrthoDB" id="10256309at2759"/>
<dbReference type="GO" id="GO:0009982">
    <property type="term" value="F:pseudouridine synthase activity"/>
    <property type="evidence" value="ECO:0007669"/>
    <property type="project" value="InterPro"/>
</dbReference>
<dbReference type="PANTHER" id="PTHR11142">
    <property type="entry name" value="PSEUDOURIDYLATE SYNTHASE"/>
    <property type="match status" value="1"/>
</dbReference>
<feature type="region of interest" description="Disordered" evidence="7">
    <location>
        <begin position="534"/>
        <end position="554"/>
    </location>
</feature>
<dbReference type="OMA" id="EMNNGEG"/>
<dbReference type="InterPro" id="IPR020094">
    <property type="entry name" value="TruA/RsuA/RluB/E/F_N"/>
</dbReference>
<accession>A0A087HPV1</accession>
<protein>
    <recommendedName>
        <fullName evidence="8">Pseudouridine synthase I TruA alpha/beta domain-containing protein</fullName>
    </recommendedName>
</protein>
<dbReference type="GO" id="GO:0031119">
    <property type="term" value="P:tRNA pseudouridine synthesis"/>
    <property type="evidence" value="ECO:0007669"/>
    <property type="project" value="InterPro"/>
</dbReference>
<dbReference type="Pfam" id="PF01416">
    <property type="entry name" value="PseudoU_synth_1"/>
    <property type="match status" value="1"/>
</dbReference>
<dbReference type="InterPro" id="IPR041708">
    <property type="entry name" value="PUS1/PUS2-like"/>
</dbReference>
<name>A0A087HPV1_ARAAL</name>
<dbReference type="GO" id="GO:1990481">
    <property type="term" value="P:mRNA pseudouridine synthesis"/>
    <property type="evidence" value="ECO:0007669"/>
    <property type="project" value="TreeGrafter"/>
</dbReference>
<evidence type="ECO:0000313" key="9">
    <source>
        <dbReference type="EMBL" id="KFK44153.1"/>
    </source>
</evidence>
<dbReference type="PANTHER" id="PTHR11142:SF25">
    <property type="entry name" value="PSEUDOURIDINE SYNTHASE I TRUA ALPHA_BETA DOMAIN-CONTAINING PROTEIN"/>
    <property type="match status" value="1"/>
</dbReference>
<dbReference type="SUPFAM" id="SSF55120">
    <property type="entry name" value="Pseudouridine synthase"/>
    <property type="match status" value="1"/>
</dbReference>
<evidence type="ECO:0000256" key="3">
    <source>
        <dbReference type="ARBA" id="ARBA00023235"/>
    </source>
</evidence>
<feature type="compositionally biased region" description="Basic and acidic residues" evidence="7">
    <location>
        <begin position="7"/>
        <end position="35"/>
    </location>
</feature>
<evidence type="ECO:0000256" key="2">
    <source>
        <dbReference type="ARBA" id="ARBA00022694"/>
    </source>
</evidence>
<dbReference type="Proteomes" id="UP000029120">
    <property type="component" value="Chromosome 1"/>
</dbReference>
<keyword evidence="10" id="KW-1185">Reference proteome</keyword>
<evidence type="ECO:0000313" key="10">
    <source>
        <dbReference type="Proteomes" id="UP000029120"/>
    </source>
</evidence>
<dbReference type="GO" id="GO:0005634">
    <property type="term" value="C:nucleus"/>
    <property type="evidence" value="ECO:0007669"/>
    <property type="project" value="TreeGrafter"/>
</dbReference>
<reference evidence="10" key="1">
    <citation type="journal article" date="2015" name="Nat. Plants">
        <title>Genome expansion of Arabis alpina linked with retrotransposition and reduced symmetric DNA methylation.</title>
        <authorList>
            <person name="Willing E.M."/>
            <person name="Rawat V."/>
            <person name="Mandakova T."/>
            <person name="Maumus F."/>
            <person name="James G.V."/>
            <person name="Nordstroem K.J."/>
            <person name="Becker C."/>
            <person name="Warthmann N."/>
            <person name="Chica C."/>
            <person name="Szarzynska B."/>
            <person name="Zytnicki M."/>
            <person name="Albani M.C."/>
            <person name="Kiefer C."/>
            <person name="Bergonzi S."/>
            <person name="Castaings L."/>
            <person name="Mateos J.L."/>
            <person name="Berns M.C."/>
            <person name="Bujdoso N."/>
            <person name="Piofczyk T."/>
            <person name="de Lorenzo L."/>
            <person name="Barrero-Sicilia C."/>
            <person name="Mateos I."/>
            <person name="Piednoel M."/>
            <person name="Hagmann J."/>
            <person name="Chen-Min-Tao R."/>
            <person name="Iglesias-Fernandez R."/>
            <person name="Schuster S.C."/>
            <person name="Alonso-Blanco C."/>
            <person name="Roudier F."/>
            <person name="Carbonero P."/>
            <person name="Paz-Ares J."/>
            <person name="Davis S.J."/>
            <person name="Pecinka A."/>
            <person name="Quesneville H."/>
            <person name="Colot V."/>
            <person name="Lysak M.A."/>
            <person name="Weigel D."/>
            <person name="Coupland G."/>
            <person name="Schneeberger K."/>
        </authorList>
    </citation>
    <scope>NUCLEOTIDE SEQUENCE [LARGE SCALE GENOMIC DNA]</scope>
    <source>
        <strain evidence="10">cv. Pajares</strain>
    </source>
</reference>
<dbReference type="Gene3D" id="3.30.70.580">
    <property type="entry name" value="Pseudouridine synthase I, catalytic domain, N-terminal subdomain"/>
    <property type="match status" value="1"/>
</dbReference>
<dbReference type="Gramene" id="KFK44153">
    <property type="protein sequence ID" value="KFK44153"/>
    <property type="gene ID" value="AALP_AA1G222000"/>
</dbReference>
<proteinExistence type="inferred from homology"/>
<evidence type="ECO:0000256" key="4">
    <source>
        <dbReference type="ARBA" id="ARBA00036943"/>
    </source>
</evidence>
<evidence type="ECO:0000259" key="8">
    <source>
        <dbReference type="Pfam" id="PF01416"/>
    </source>
</evidence>
<evidence type="ECO:0000256" key="1">
    <source>
        <dbReference type="ARBA" id="ARBA00009375"/>
    </source>
</evidence>
<organism evidence="9 10">
    <name type="scientific">Arabis alpina</name>
    <name type="common">Alpine rock-cress</name>
    <dbReference type="NCBI Taxonomy" id="50452"/>
    <lineage>
        <taxon>Eukaryota</taxon>
        <taxon>Viridiplantae</taxon>
        <taxon>Streptophyta</taxon>
        <taxon>Embryophyta</taxon>
        <taxon>Tracheophyta</taxon>
        <taxon>Spermatophyta</taxon>
        <taxon>Magnoliopsida</taxon>
        <taxon>eudicotyledons</taxon>
        <taxon>Gunneridae</taxon>
        <taxon>Pentapetalae</taxon>
        <taxon>rosids</taxon>
        <taxon>malvids</taxon>
        <taxon>Brassicales</taxon>
        <taxon>Brassicaceae</taxon>
        <taxon>Arabideae</taxon>
        <taxon>Arabis</taxon>
    </lineage>
</organism>
<dbReference type="InterPro" id="IPR020095">
    <property type="entry name" value="PsdUridine_synth_TruA_C"/>
</dbReference>
<dbReference type="CDD" id="cd02568">
    <property type="entry name" value="PseudoU_synth_PUS1_PUS2"/>
    <property type="match status" value="1"/>
</dbReference>
<comment type="similarity">
    <text evidence="1">Belongs to the tRNA pseudouridine synthase TruA family.</text>
</comment>
<dbReference type="GO" id="GO:0003723">
    <property type="term" value="F:RNA binding"/>
    <property type="evidence" value="ECO:0007669"/>
    <property type="project" value="InterPro"/>
</dbReference>
<dbReference type="AlphaFoldDB" id="A0A087HPV1"/>
<feature type="binding site" evidence="6">
    <location>
        <position position="173"/>
    </location>
    <ligand>
        <name>substrate</name>
    </ligand>
</feature>
<feature type="domain" description="Pseudouridine synthase I TruA alpha/beta" evidence="8">
    <location>
        <begin position="322"/>
        <end position="426"/>
    </location>
</feature>
<feature type="active site" description="Nucleophile" evidence="5">
    <location>
        <position position="117"/>
    </location>
</feature>
<dbReference type="InterPro" id="IPR020103">
    <property type="entry name" value="PsdUridine_synth_cat_dom_sf"/>
</dbReference>
<comment type="catalytic activity">
    <reaction evidence="4">
        <text>a uridine in tRNA = a pseudouridine in tRNA</text>
        <dbReference type="Rhea" id="RHEA:54572"/>
        <dbReference type="Rhea" id="RHEA-COMP:13339"/>
        <dbReference type="Rhea" id="RHEA-COMP:13934"/>
        <dbReference type="ChEBI" id="CHEBI:65314"/>
        <dbReference type="ChEBI" id="CHEBI:65315"/>
    </reaction>
</comment>
<gene>
    <name evidence="9" type="ordered locus">AALP_Aa1g222000</name>
</gene>
<dbReference type="FunFam" id="3.30.70.580:FF:000002">
    <property type="entry name" value="tRNA pseudouridine synthase"/>
    <property type="match status" value="1"/>
</dbReference>